<protein>
    <submittedName>
        <fullName evidence="2">Uncharacterized protein</fullName>
    </submittedName>
</protein>
<evidence type="ECO:0000313" key="3">
    <source>
        <dbReference type="Proteomes" id="UP001218188"/>
    </source>
</evidence>
<comment type="caution">
    <text evidence="2">The sequence shown here is derived from an EMBL/GenBank/DDBJ whole genome shotgun (WGS) entry which is preliminary data.</text>
</comment>
<accession>A0AAD6X0D7</accession>
<feature type="region of interest" description="Disordered" evidence="1">
    <location>
        <begin position="149"/>
        <end position="174"/>
    </location>
</feature>
<dbReference type="AlphaFoldDB" id="A0AAD6X0D7"/>
<proteinExistence type="predicted"/>
<dbReference type="Proteomes" id="UP001218188">
    <property type="component" value="Unassembled WGS sequence"/>
</dbReference>
<dbReference type="EMBL" id="JARJCM010000059">
    <property type="protein sequence ID" value="KAJ7034193.1"/>
    <property type="molecule type" value="Genomic_DNA"/>
</dbReference>
<organism evidence="2 3">
    <name type="scientific">Mycena alexandri</name>
    <dbReference type="NCBI Taxonomy" id="1745969"/>
    <lineage>
        <taxon>Eukaryota</taxon>
        <taxon>Fungi</taxon>
        <taxon>Dikarya</taxon>
        <taxon>Basidiomycota</taxon>
        <taxon>Agaricomycotina</taxon>
        <taxon>Agaricomycetes</taxon>
        <taxon>Agaricomycetidae</taxon>
        <taxon>Agaricales</taxon>
        <taxon>Marasmiineae</taxon>
        <taxon>Mycenaceae</taxon>
        <taxon>Mycena</taxon>
    </lineage>
</organism>
<reference evidence="2" key="1">
    <citation type="submission" date="2023-03" db="EMBL/GenBank/DDBJ databases">
        <title>Massive genome expansion in bonnet fungi (Mycena s.s.) driven by repeated elements and novel gene families across ecological guilds.</title>
        <authorList>
            <consortium name="Lawrence Berkeley National Laboratory"/>
            <person name="Harder C.B."/>
            <person name="Miyauchi S."/>
            <person name="Viragh M."/>
            <person name="Kuo A."/>
            <person name="Thoen E."/>
            <person name="Andreopoulos B."/>
            <person name="Lu D."/>
            <person name="Skrede I."/>
            <person name="Drula E."/>
            <person name="Henrissat B."/>
            <person name="Morin E."/>
            <person name="Kohler A."/>
            <person name="Barry K."/>
            <person name="LaButti K."/>
            <person name="Morin E."/>
            <person name="Salamov A."/>
            <person name="Lipzen A."/>
            <person name="Mereny Z."/>
            <person name="Hegedus B."/>
            <person name="Baldrian P."/>
            <person name="Stursova M."/>
            <person name="Weitz H."/>
            <person name="Taylor A."/>
            <person name="Grigoriev I.V."/>
            <person name="Nagy L.G."/>
            <person name="Martin F."/>
            <person name="Kauserud H."/>
        </authorList>
    </citation>
    <scope>NUCLEOTIDE SEQUENCE</scope>
    <source>
        <strain evidence="2">CBHHK200</strain>
    </source>
</reference>
<gene>
    <name evidence="2" type="ORF">C8F04DRAFT_583316</name>
</gene>
<sequence>MRCVGLLFGAMVFLRGTDRLLSVGAFSFVLLSGVGYSIAPQLRPKVCGKGLMASRKFFQLFTAHHINRQYTRVIIIDRGLTTLEVLDALAMEVADNPTAEAGVGLVARGADGAVLTALRESKAASAPTDPKISLEGRKGCKMAVSVPAARRLAPEDQPEGNQESSDSYQALKKM</sequence>
<evidence type="ECO:0000313" key="2">
    <source>
        <dbReference type="EMBL" id="KAJ7034193.1"/>
    </source>
</evidence>
<name>A0AAD6X0D7_9AGAR</name>
<feature type="compositionally biased region" description="Polar residues" evidence="1">
    <location>
        <begin position="159"/>
        <end position="168"/>
    </location>
</feature>
<evidence type="ECO:0000256" key="1">
    <source>
        <dbReference type="SAM" id="MobiDB-lite"/>
    </source>
</evidence>
<keyword evidence="3" id="KW-1185">Reference proteome</keyword>